<dbReference type="AlphaFoldDB" id="A0A0V1BIX5"/>
<comment type="caution">
    <text evidence="1">The sequence shown here is derived from an EMBL/GenBank/DDBJ whole genome shotgun (WGS) entry which is preliminary data.</text>
</comment>
<evidence type="ECO:0000313" key="2">
    <source>
        <dbReference type="Proteomes" id="UP000054776"/>
    </source>
</evidence>
<organism evidence="1 2">
    <name type="scientific">Trichinella spiralis</name>
    <name type="common">Trichina worm</name>
    <dbReference type="NCBI Taxonomy" id="6334"/>
    <lineage>
        <taxon>Eukaryota</taxon>
        <taxon>Metazoa</taxon>
        <taxon>Ecdysozoa</taxon>
        <taxon>Nematoda</taxon>
        <taxon>Enoplea</taxon>
        <taxon>Dorylaimia</taxon>
        <taxon>Trichinellida</taxon>
        <taxon>Trichinellidae</taxon>
        <taxon>Trichinella</taxon>
    </lineage>
</organism>
<dbReference type="InParanoid" id="A0A0V1BIX5"/>
<reference evidence="1 2" key="1">
    <citation type="submission" date="2015-01" db="EMBL/GenBank/DDBJ databases">
        <title>Evolution of Trichinella species and genotypes.</title>
        <authorList>
            <person name="Korhonen P.K."/>
            <person name="Edoardo P."/>
            <person name="Giuseppe L.R."/>
            <person name="Gasser R.B."/>
        </authorList>
    </citation>
    <scope>NUCLEOTIDE SEQUENCE [LARGE SCALE GENOMIC DNA]</scope>
    <source>
        <strain evidence="1">ISS3</strain>
    </source>
</reference>
<protein>
    <submittedName>
        <fullName evidence="1">Uncharacterized protein</fullName>
    </submittedName>
</protein>
<name>A0A0V1BIX5_TRISP</name>
<evidence type="ECO:0000313" key="1">
    <source>
        <dbReference type="EMBL" id="KRY36846.1"/>
    </source>
</evidence>
<gene>
    <name evidence="1" type="ORF">T01_9794</name>
</gene>
<sequence length="198" mass="22396">MVDFAISLDFFILSLQKVCHKFVIGCSLIGFPPVEYERNNFYKCRPHGYLVNQCSAQQSRSALSSFPQYRLQLGDWVVLIQFFYELKITFALLHFENAQMQSIIIKDGLRHHLSFYGVLFVLGTSKKGLIVIVAISLSQPSSVRAVSAFRIYGLCHPMKLVPLATLVHMDIKAFPSRSSVPLLITNSIIAERSECCMD</sequence>
<dbReference type="EMBL" id="JYDH01000039">
    <property type="protein sequence ID" value="KRY36846.1"/>
    <property type="molecule type" value="Genomic_DNA"/>
</dbReference>
<dbReference type="Proteomes" id="UP000054776">
    <property type="component" value="Unassembled WGS sequence"/>
</dbReference>
<proteinExistence type="predicted"/>
<accession>A0A0V1BIX5</accession>
<keyword evidence="2" id="KW-1185">Reference proteome</keyword>